<dbReference type="InterPro" id="IPR001478">
    <property type="entry name" value="PDZ"/>
</dbReference>
<gene>
    <name evidence="6" type="ORF">TeGR_g8097</name>
</gene>
<evidence type="ECO:0000256" key="4">
    <source>
        <dbReference type="SAM" id="MobiDB-lite"/>
    </source>
</evidence>
<feature type="compositionally biased region" description="Low complexity" evidence="4">
    <location>
        <begin position="69"/>
        <end position="95"/>
    </location>
</feature>
<feature type="domain" description="PDZ" evidence="5">
    <location>
        <begin position="216"/>
        <end position="257"/>
    </location>
</feature>
<evidence type="ECO:0000256" key="1">
    <source>
        <dbReference type="ARBA" id="ARBA00004123"/>
    </source>
</evidence>
<dbReference type="Gene3D" id="2.30.42.10">
    <property type="match status" value="1"/>
</dbReference>
<organism evidence="6 7">
    <name type="scientific">Tetraparma gracilis</name>
    <dbReference type="NCBI Taxonomy" id="2962635"/>
    <lineage>
        <taxon>Eukaryota</taxon>
        <taxon>Sar</taxon>
        <taxon>Stramenopiles</taxon>
        <taxon>Ochrophyta</taxon>
        <taxon>Bolidophyceae</taxon>
        <taxon>Parmales</taxon>
        <taxon>Triparmaceae</taxon>
        <taxon>Tetraparma</taxon>
    </lineage>
</organism>
<comment type="subcellular location">
    <subcellularLocation>
        <location evidence="1">Nucleus</location>
    </subcellularLocation>
</comment>
<dbReference type="InterPro" id="IPR001005">
    <property type="entry name" value="SANT/Myb"/>
</dbReference>
<dbReference type="PANTHER" id="PTHR13681:SF24">
    <property type="entry name" value="TUDOR DOMAIN-CONTAINING PROTEIN 3"/>
    <property type="match status" value="1"/>
</dbReference>
<dbReference type="EMBL" id="BRYB01003116">
    <property type="protein sequence ID" value="GMI30723.1"/>
    <property type="molecule type" value="Genomic_DNA"/>
</dbReference>
<evidence type="ECO:0000313" key="6">
    <source>
        <dbReference type="EMBL" id="GMI30723.1"/>
    </source>
</evidence>
<protein>
    <recommendedName>
        <fullName evidence="5">PDZ domain-containing protein</fullName>
    </recommendedName>
</protein>
<keyword evidence="3" id="KW-0175">Coiled coil</keyword>
<dbReference type="PROSITE" id="PS50106">
    <property type="entry name" value="PDZ"/>
    <property type="match status" value="1"/>
</dbReference>
<accession>A0ABQ6MQH7</accession>
<evidence type="ECO:0000259" key="5">
    <source>
        <dbReference type="PROSITE" id="PS50106"/>
    </source>
</evidence>
<evidence type="ECO:0000256" key="2">
    <source>
        <dbReference type="ARBA" id="ARBA00023242"/>
    </source>
</evidence>
<dbReference type="PANTHER" id="PTHR13681">
    <property type="entry name" value="SURVIVAL OF MOTOR NEURON-RELATED-SPLICING FACTOR 30-RELATED"/>
    <property type="match status" value="1"/>
</dbReference>
<keyword evidence="2" id="KW-0539">Nucleus</keyword>
<feature type="compositionally biased region" description="Basic and acidic residues" evidence="4">
    <location>
        <begin position="15"/>
        <end position="24"/>
    </location>
</feature>
<feature type="region of interest" description="Disordered" evidence="4">
    <location>
        <begin position="1"/>
        <end position="95"/>
    </location>
</feature>
<feature type="coiled-coil region" evidence="3">
    <location>
        <begin position="468"/>
        <end position="498"/>
    </location>
</feature>
<proteinExistence type="predicted"/>
<evidence type="ECO:0000256" key="3">
    <source>
        <dbReference type="SAM" id="Coils"/>
    </source>
</evidence>
<feature type="region of interest" description="Disordered" evidence="4">
    <location>
        <begin position="368"/>
        <end position="393"/>
    </location>
</feature>
<dbReference type="InterPro" id="IPR036034">
    <property type="entry name" value="PDZ_sf"/>
</dbReference>
<comment type="caution">
    <text evidence="6">The sequence shown here is derived from an EMBL/GenBank/DDBJ whole genome shotgun (WGS) entry which is preliminary data.</text>
</comment>
<sequence>MVRTQKRTAAGSEGNDVKRSKDAADSSADSSANAVLAEAAAHFPGQAQPSQQAQQTQAPPAPPAPPAAPGTQAPASPRAAQVPSPATSANPTPTVSVTVNAPAAQQGKGPLALAAPQGAGQGYPQVLGPTHGGHGQQSPRGAVVPMAADKGSAICAFPLSGPWISSHTIHPQPVVIKRPDQNITAKWGMNIYHDITQWGKDWGVVMISSPGPQRTLAIGDIILGVNGISLGGKTFTEAVTLLKEAGIYCHLAVARFTGFMTVIVEVPKGVAAGDLILAKCPDGTNVDVRVPDGLQPGDRFQLQIRQPQYNSEAALLSNNAAKANAASGNSTVAVTQQQAAEAQQAYLAQQAAYQEQQRAYQQQQEQLRRQQQQQIAAQGGGKPGPIMLSDPQTVSSGDFTRAELQQLVEAVRLHGMDFSKALVSTRGPDQCKVKWGQVVAKFEAIMNAGIMGDVATREKEYQEVLASIGESKRKTSKAKKEAEEAERAEQARVNYEAQVLASGVAHLAPSLTVCVITAITNFVNSTGGPPTAAEMLLFISNMFGRSYKEPGHADWSYRIQCLPHITNGMPKVFVANPVQPDKLSFEGPKFVMDEAKVRSLREGTADLELILLAHELICNKTNLQAELNLLVSTGVIVYDNTGCYGLAEDWASKVDVEVLDTMTHPDGWGGKNKDKYLVPESCKAEINKVWKKKGTGWFRTLKGTAEPEAKYTAEMMAIKTAYMQAWMAEANARK</sequence>
<feature type="compositionally biased region" description="Low complexity" evidence="4">
    <location>
        <begin position="368"/>
        <end position="377"/>
    </location>
</feature>
<dbReference type="CDD" id="cd00167">
    <property type="entry name" value="SANT"/>
    <property type="match status" value="1"/>
</dbReference>
<evidence type="ECO:0000313" key="7">
    <source>
        <dbReference type="Proteomes" id="UP001165060"/>
    </source>
</evidence>
<name>A0ABQ6MQH7_9STRA</name>
<dbReference type="CDD" id="cd00136">
    <property type="entry name" value="PDZ_canonical"/>
    <property type="match status" value="1"/>
</dbReference>
<dbReference type="Proteomes" id="UP001165060">
    <property type="component" value="Unassembled WGS sequence"/>
</dbReference>
<feature type="compositionally biased region" description="Low complexity" evidence="4">
    <location>
        <begin position="25"/>
        <end position="58"/>
    </location>
</feature>
<keyword evidence="7" id="KW-1185">Reference proteome</keyword>
<dbReference type="SUPFAM" id="SSF50156">
    <property type="entry name" value="PDZ domain-like"/>
    <property type="match status" value="1"/>
</dbReference>
<feature type="compositionally biased region" description="Pro residues" evidence="4">
    <location>
        <begin position="59"/>
        <end position="68"/>
    </location>
</feature>
<reference evidence="6 7" key="1">
    <citation type="journal article" date="2023" name="Commun. Biol.">
        <title>Genome analysis of Parmales, the sister group of diatoms, reveals the evolutionary specialization of diatoms from phago-mixotrophs to photoautotrophs.</title>
        <authorList>
            <person name="Ban H."/>
            <person name="Sato S."/>
            <person name="Yoshikawa S."/>
            <person name="Yamada K."/>
            <person name="Nakamura Y."/>
            <person name="Ichinomiya M."/>
            <person name="Sato N."/>
            <person name="Blanc-Mathieu R."/>
            <person name="Endo H."/>
            <person name="Kuwata A."/>
            <person name="Ogata H."/>
        </authorList>
    </citation>
    <scope>NUCLEOTIDE SEQUENCE [LARGE SCALE GENOMIC DNA]</scope>
</reference>